<dbReference type="OrthoDB" id="58896at2759"/>
<protein>
    <submittedName>
        <fullName evidence="2">Uncharacterized protein</fullName>
    </submittedName>
</protein>
<proteinExistence type="predicted"/>
<feature type="compositionally biased region" description="Basic and acidic residues" evidence="1">
    <location>
        <begin position="79"/>
        <end position="93"/>
    </location>
</feature>
<organism evidence="2 3">
    <name type="scientific">Thraustotheca clavata</name>
    <dbReference type="NCBI Taxonomy" id="74557"/>
    <lineage>
        <taxon>Eukaryota</taxon>
        <taxon>Sar</taxon>
        <taxon>Stramenopiles</taxon>
        <taxon>Oomycota</taxon>
        <taxon>Saprolegniomycetes</taxon>
        <taxon>Saprolegniales</taxon>
        <taxon>Achlyaceae</taxon>
        <taxon>Thraustotheca</taxon>
    </lineage>
</organism>
<evidence type="ECO:0000313" key="3">
    <source>
        <dbReference type="Proteomes" id="UP000243217"/>
    </source>
</evidence>
<keyword evidence="3" id="KW-1185">Reference proteome</keyword>
<reference evidence="2 3" key="1">
    <citation type="journal article" date="2014" name="Genome Biol. Evol.">
        <title>The secreted proteins of Achlya hypogyna and Thraustotheca clavata identify the ancestral oomycete secretome and reveal gene acquisitions by horizontal gene transfer.</title>
        <authorList>
            <person name="Misner I."/>
            <person name="Blouin N."/>
            <person name="Leonard G."/>
            <person name="Richards T.A."/>
            <person name="Lane C.E."/>
        </authorList>
    </citation>
    <scope>NUCLEOTIDE SEQUENCE [LARGE SCALE GENOMIC DNA]</scope>
    <source>
        <strain evidence="2 3">ATCC 34112</strain>
    </source>
</reference>
<comment type="caution">
    <text evidence="2">The sequence shown here is derived from an EMBL/GenBank/DDBJ whole genome shotgun (WGS) entry which is preliminary data.</text>
</comment>
<gene>
    <name evidence="2" type="ORF">THRCLA_02494</name>
</gene>
<evidence type="ECO:0000313" key="2">
    <source>
        <dbReference type="EMBL" id="OQS05364.1"/>
    </source>
</evidence>
<feature type="compositionally biased region" description="Basic and acidic residues" evidence="1">
    <location>
        <begin position="19"/>
        <end position="31"/>
    </location>
</feature>
<feature type="region of interest" description="Disordered" evidence="1">
    <location>
        <begin position="79"/>
        <end position="98"/>
    </location>
</feature>
<dbReference type="Proteomes" id="UP000243217">
    <property type="component" value="Unassembled WGS sequence"/>
</dbReference>
<accession>A0A1W0A503</accession>
<sequence>MGKKLCQKPPDALSTNQGDGHDLHGKRTTDPPHEFKVWNYLQDPRNAPHDILDPMLQSTRTTKFTPGFYRRTRTAIASDRERLEHEASKERAHSSNAVQRHGRLSYLSSSYDYNIVTGTPSTVKEVRLPPCRRYLGDKQSDHLVHEGTIQLRESQNRFYGNIWSNDFRTNMLVKEGLHGPKHSSIIGIGRNELPSFGTSDGLDRSLYRQCVENNTGIKLTSLIKRREAKKVEIERPPRAQTSWRPPMASRGNASDIASVRDLS</sequence>
<dbReference type="AlphaFoldDB" id="A0A1W0A503"/>
<dbReference type="EMBL" id="JNBS01000466">
    <property type="protein sequence ID" value="OQS05364.1"/>
    <property type="molecule type" value="Genomic_DNA"/>
</dbReference>
<evidence type="ECO:0000256" key="1">
    <source>
        <dbReference type="SAM" id="MobiDB-lite"/>
    </source>
</evidence>
<feature type="region of interest" description="Disordered" evidence="1">
    <location>
        <begin position="231"/>
        <end position="263"/>
    </location>
</feature>
<feature type="region of interest" description="Disordered" evidence="1">
    <location>
        <begin position="1"/>
        <end position="31"/>
    </location>
</feature>
<name>A0A1W0A503_9STRA</name>